<dbReference type="SUPFAM" id="SSF56059">
    <property type="entry name" value="Glutathione synthetase ATP-binding domain-like"/>
    <property type="match status" value="1"/>
</dbReference>
<protein>
    <submittedName>
        <fullName evidence="2">Bifunctional GNAT family N-acetyltransferase/acetate--CoA ligase family protein</fullName>
    </submittedName>
</protein>
<keyword evidence="2" id="KW-0436">Ligase</keyword>
<dbReference type="InterPro" id="IPR000182">
    <property type="entry name" value="GNAT_dom"/>
</dbReference>
<dbReference type="Gene3D" id="3.30.470.20">
    <property type="entry name" value="ATP-grasp fold, B domain"/>
    <property type="match status" value="1"/>
</dbReference>
<reference evidence="2 3" key="1">
    <citation type="journal article" date="2019" name="Int. J. Syst. Evol. Microbiol.">
        <title>The Global Catalogue of Microorganisms (GCM) 10K type strain sequencing project: providing services to taxonomists for standard genome sequencing and annotation.</title>
        <authorList>
            <consortium name="The Broad Institute Genomics Platform"/>
            <consortium name="The Broad Institute Genome Sequencing Center for Infectious Disease"/>
            <person name="Wu L."/>
            <person name="Ma J."/>
        </authorList>
    </citation>
    <scope>NUCLEOTIDE SEQUENCE [LARGE SCALE GENOMIC DNA]</scope>
    <source>
        <strain evidence="2 3">JCM 15309</strain>
    </source>
</reference>
<evidence type="ECO:0000259" key="1">
    <source>
        <dbReference type="PROSITE" id="PS51186"/>
    </source>
</evidence>
<dbReference type="Pfam" id="PF13607">
    <property type="entry name" value="Succ_CoA_lig"/>
    <property type="match status" value="1"/>
</dbReference>
<dbReference type="Gene3D" id="3.30.1490.20">
    <property type="entry name" value="ATP-grasp fold, A domain"/>
    <property type="match status" value="1"/>
</dbReference>
<dbReference type="PANTHER" id="PTHR42793:SF1">
    <property type="entry name" value="PEPTIDYL-LYSINE N-ACETYLTRANSFERASE PATZ"/>
    <property type="match status" value="1"/>
</dbReference>
<keyword evidence="3" id="KW-1185">Reference proteome</keyword>
<dbReference type="InterPro" id="IPR013815">
    <property type="entry name" value="ATP_grasp_subdomain_1"/>
</dbReference>
<dbReference type="InterPro" id="IPR032875">
    <property type="entry name" value="Succ_CoA_lig_flav_dom"/>
</dbReference>
<evidence type="ECO:0000313" key="2">
    <source>
        <dbReference type="EMBL" id="GAA1974824.1"/>
    </source>
</evidence>
<dbReference type="Pfam" id="PF00583">
    <property type="entry name" value="Acetyltransf_1"/>
    <property type="match status" value="1"/>
</dbReference>
<dbReference type="InterPro" id="IPR003781">
    <property type="entry name" value="CoA-bd"/>
</dbReference>
<dbReference type="PROSITE" id="PS51186">
    <property type="entry name" value="GNAT"/>
    <property type="match status" value="1"/>
</dbReference>
<dbReference type="SUPFAM" id="SSF51735">
    <property type="entry name" value="NAD(P)-binding Rossmann-fold domains"/>
    <property type="match status" value="1"/>
</dbReference>
<dbReference type="EMBL" id="BAAAPB010000005">
    <property type="protein sequence ID" value="GAA1974824.1"/>
    <property type="molecule type" value="Genomic_DNA"/>
</dbReference>
<dbReference type="CDD" id="cd04301">
    <property type="entry name" value="NAT_SF"/>
    <property type="match status" value="1"/>
</dbReference>
<sequence length="893" mass="92368">MTSPSPPRAADVLLSDGRIASIRPLDGSDRAGLIALHDAVADESIRLRFFTPGRIAAHRYVDHLLSAPEDAVLTLVAVVSEELVGVVSAEILSADAAEVAMLVADREHGHGLGSLLLEHVAAACRNRGIHRFVAEVLADNNAMLQVFRDAGFDTVRHIDRGEVSVEMSTEATARAVEAADARESASEARSLRPLLYPRSVALIGVRRDGSGLGHAVLRSVIDGGFTGKVHVVHPDVPSMEGITTVRRLRDIVDHVDLAIVTVPADQVVAAIDDATAAGVPAAVVISSGFGELGPEGADLQRSILRLARSHGMRLVGPNCMGVTSNDPDIRLNATFTSSVPRPGGLAVASQSGGVGIALLDAARRHGLGVHAFISLGNKADVSGNDLLNAWVDDPSVTAAALYLESFGNARKFARVARRFAARKPLLAVVGGLSASGRRAGASHTAAAATPAVGVEALFAQAGVIRCDSAESMTRTALLLDQQPLPSGRRLGVVSNAGGLGVLAVDSAEAAGLLVPELSGDLRAELATQVSVTVGTSNPVDLGAGATAGHMTRVVDGLLGSDEIDVLLVVLVPTTVATASPLVEALGSLQAQHADKPIVLVGLGDLGEGAGGVTVYHALEHAIDAITHAVQYAEWRRTPPASYAPRDVARTDAVRAVAAKLVDPTQDAARWLPPGEVHDLLDPYGLAPVGLVAEDPDQAARAAAEIGFPVVLKAASPDIVHKTDRGLVRVDLRTASAVTAGARDLAAIVGTEHTAVLVQPMVEGVEVAMGVIRDPGFGPLVMVAAGGIATNILADRTFLLPPVSAQDAARAIRSLRMWPLLDGYRGAPRVDVAALEGMVVSLAELALDVPELSELDLNPVFCQPGGAVAVDAKVALRPASTDDDGVPRRLRDPA</sequence>
<dbReference type="RefSeq" id="WP_344047977.1">
    <property type="nucleotide sequence ID" value="NZ_BAAAPB010000005.1"/>
</dbReference>
<gene>
    <name evidence="2" type="ORF">GCM10009798_40080</name>
</gene>
<dbReference type="Pfam" id="PF13380">
    <property type="entry name" value="CoA_binding_2"/>
    <property type="match status" value="1"/>
</dbReference>
<dbReference type="InterPro" id="IPR016102">
    <property type="entry name" value="Succinyl-CoA_synth-like"/>
</dbReference>
<evidence type="ECO:0000313" key="3">
    <source>
        <dbReference type="Proteomes" id="UP001500571"/>
    </source>
</evidence>
<dbReference type="SUPFAM" id="SSF52210">
    <property type="entry name" value="Succinyl-CoA synthetase domains"/>
    <property type="match status" value="2"/>
</dbReference>
<dbReference type="Gene3D" id="3.40.630.30">
    <property type="match status" value="1"/>
</dbReference>
<dbReference type="Gene3D" id="3.40.50.261">
    <property type="entry name" value="Succinyl-CoA synthetase domains"/>
    <property type="match status" value="2"/>
</dbReference>
<feature type="domain" description="N-acetyltransferase" evidence="1">
    <location>
        <begin position="20"/>
        <end position="172"/>
    </location>
</feature>
<name>A0ABN2RUI1_9ACTN</name>
<dbReference type="SMART" id="SM00881">
    <property type="entry name" value="CoA_binding"/>
    <property type="match status" value="1"/>
</dbReference>
<dbReference type="Proteomes" id="UP001500571">
    <property type="component" value="Unassembled WGS sequence"/>
</dbReference>
<dbReference type="GO" id="GO:0016874">
    <property type="term" value="F:ligase activity"/>
    <property type="evidence" value="ECO:0007669"/>
    <property type="project" value="UniProtKB-KW"/>
</dbReference>
<comment type="caution">
    <text evidence="2">The sequence shown here is derived from an EMBL/GenBank/DDBJ whole genome shotgun (WGS) entry which is preliminary data.</text>
</comment>
<dbReference type="Gene3D" id="3.40.50.720">
    <property type="entry name" value="NAD(P)-binding Rossmann-like Domain"/>
    <property type="match status" value="1"/>
</dbReference>
<organism evidence="2 3">
    <name type="scientific">Nocardioides panacihumi</name>
    <dbReference type="NCBI Taxonomy" id="400774"/>
    <lineage>
        <taxon>Bacteria</taxon>
        <taxon>Bacillati</taxon>
        <taxon>Actinomycetota</taxon>
        <taxon>Actinomycetes</taxon>
        <taxon>Propionibacteriales</taxon>
        <taxon>Nocardioidaceae</taxon>
        <taxon>Nocardioides</taxon>
    </lineage>
</organism>
<dbReference type="PANTHER" id="PTHR42793">
    <property type="entry name" value="COA BINDING DOMAIN CONTAINING PROTEIN"/>
    <property type="match status" value="1"/>
</dbReference>
<accession>A0ABN2RUI1</accession>
<dbReference type="InterPro" id="IPR036291">
    <property type="entry name" value="NAD(P)-bd_dom_sf"/>
</dbReference>
<dbReference type="SUPFAM" id="SSF55729">
    <property type="entry name" value="Acyl-CoA N-acyltransferases (Nat)"/>
    <property type="match status" value="1"/>
</dbReference>
<proteinExistence type="predicted"/>
<dbReference type="Pfam" id="PF13549">
    <property type="entry name" value="ATP-grasp_5"/>
    <property type="match status" value="1"/>
</dbReference>
<dbReference type="InterPro" id="IPR016181">
    <property type="entry name" value="Acyl_CoA_acyltransferase"/>
</dbReference>